<dbReference type="GO" id="GO:0004674">
    <property type="term" value="F:protein serine/threonine kinase activity"/>
    <property type="evidence" value="ECO:0007669"/>
    <property type="project" value="UniProtKB-KW"/>
</dbReference>
<keyword evidence="3" id="KW-0808">Transferase</keyword>
<keyword evidence="2 9" id="KW-0723">Serine/threonine-protein kinase</keyword>
<keyword evidence="6 7" id="KW-0067">ATP-binding</keyword>
<proteinExistence type="predicted"/>
<protein>
    <recommendedName>
        <fullName evidence="1">non-specific serine/threonine protein kinase</fullName>
        <ecNumber evidence="1">2.7.11.1</ecNumber>
    </recommendedName>
</protein>
<evidence type="ECO:0000313" key="9">
    <source>
        <dbReference type="EMBL" id="SDC30950.1"/>
    </source>
</evidence>
<organism evidence="9 10">
    <name type="scientific">Actinokineospora iranica</name>
    <dbReference type="NCBI Taxonomy" id="1271860"/>
    <lineage>
        <taxon>Bacteria</taxon>
        <taxon>Bacillati</taxon>
        <taxon>Actinomycetota</taxon>
        <taxon>Actinomycetes</taxon>
        <taxon>Pseudonocardiales</taxon>
        <taxon>Pseudonocardiaceae</taxon>
        <taxon>Actinokineospora</taxon>
    </lineage>
</organism>
<dbReference type="SMART" id="SM00220">
    <property type="entry name" value="S_TKc"/>
    <property type="match status" value="1"/>
</dbReference>
<dbReference type="PANTHER" id="PTHR43289:SF6">
    <property type="entry name" value="SERINE_THREONINE-PROTEIN KINASE NEKL-3"/>
    <property type="match status" value="1"/>
</dbReference>
<evidence type="ECO:0000256" key="3">
    <source>
        <dbReference type="ARBA" id="ARBA00022679"/>
    </source>
</evidence>
<dbReference type="InterPro" id="IPR000719">
    <property type="entry name" value="Prot_kinase_dom"/>
</dbReference>
<gene>
    <name evidence="9" type="ORF">SAMN05216174_101939</name>
</gene>
<dbReference type="InterPro" id="IPR008271">
    <property type="entry name" value="Ser/Thr_kinase_AS"/>
</dbReference>
<evidence type="ECO:0000259" key="8">
    <source>
        <dbReference type="PROSITE" id="PS50011"/>
    </source>
</evidence>
<dbReference type="Pfam" id="PF00069">
    <property type="entry name" value="Pkinase"/>
    <property type="match status" value="1"/>
</dbReference>
<feature type="binding site" evidence="7">
    <location>
        <position position="49"/>
    </location>
    <ligand>
        <name>ATP</name>
        <dbReference type="ChEBI" id="CHEBI:30616"/>
    </ligand>
</feature>
<evidence type="ECO:0000313" key="10">
    <source>
        <dbReference type="Proteomes" id="UP000199501"/>
    </source>
</evidence>
<dbReference type="STRING" id="1271860.SAMN05216174_101939"/>
<dbReference type="GO" id="GO:0005524">
    <property type="term" value="F:ATP binding"/>
    <property type="evidence" value="ECO:0007669"/>
    <property type="project" value="UniProtKB-UniRule"/>
</dbReference>
<accession>A0A1G6KIU8</accession>
<dbReference type="PROSITE" id="PS00108">
    <property type="entry name" value="PROTEIN_KINASE_ST"/>
    <property type="match status" value="1"/>
</dbReference>
<dbReference type="InterPro" id="IPR011009">
    <property type="entry name" value="Kinase-like_dom_sf"/>
</dbReference>
<dbReference type="PROSITE" id="PS00107">
    <property type="entry name" value="PROTEIN_KINASE_ATP"/>
    <property type="match status" value="1"/>
</dbReference>
<keyword evidence="10" id="KW-1185">Reference proteome</keyword>
<evidence type="ECO:0000256" key="5">
    <source>
        <dbReference type="ARBA" id="ARBA00022777"/>
    </source>
</evidence>
<evidence type="ECO:0000256" key="1">
    <source>
        <dbReference type="ARBA" id="ARBA00012513"/>
    </source>
</evidence>
<evidence type="ECO:0000256" key="4">
    <source>
        <dbReference type="ARBA" id="ARBA00022741"/>
    </source>
</evidence>
<dbReference type="CDD" id="cd14014">
    <property type="entry name" value="STKc_PknB_like"/>
    <property type="match status" value="1"/>
</dbReference>
<evidence type="ECO:0000256" key="7">
    <source>
        <dbReference type="PROSITE-ProRule" id="PRU10141"/>
    </source>
</evidence>
<dbReference type="Gene3D" id="1.10.510.10">
    <property type="entry name" value="Transferase(Phosphotransferase) domain 1"/>
    <property type="match status" value="1"/>
</dbReference>
<dbReference type="EC" id="2.7.11.1" evidence="1"/>
<name>A0A1G6KIU8_9PSEU</name>
<dbReference type="PROSITE" id="PS50011">
    <property type="entry name" value="PROTEIN_KINASE_DOM"/>
    <property type="match status" value="1"/>
</dbReference>
<dbReference type="PANTHER" id="PTHR43289">
    <property type="entry name" value="MITOGEN-ACTIVATED PROTEIN KINASE KINASE KINASE 20-RELATED"/>
    <property type="match status" value="1"/>
</dbReference>
<keyword evidence="5 9" id="KW-0418">Kinase</keyword>
<feature type="domain" description="Protein kinase" evidence="8">
    <location>
        <begin position="20"/>
        <end position="284"/>
    </location>
</feature>
<reference evidence="10" key="1">
    <citation type="submission" date="2016-10" db="EMBL/GenBank/DDBJ databases">
        <authorList>
            <person name="Varghese N."/>
            <person name="Submissions S."/>
        </authorList>
    </citation>
    <scope>NUCLEOTIDE SEQUENCE [LARGE SCALE GENOMIC DNA]</scope>
    <source>
        <strain evidence="10">IBRC-M 10403</strain>
    </source>
</reference>
<evidence type="ECO:0000256" key="2">
    <source>
        <dbReference type="ARBA" id="ARBA00022527"/>
    </source>
</evidence>
<dbReference type="Gene3D" id="3.30.200.20">
    <property type="entry name" value="Phosphorylase Kinase, domain 1"/>
    <property type="match status" value="1"/>
</dbReference>
<evidence type="ECO:0000256" key="6">
    <source>
        <dbReference type="ARBA" id="ARBA00022840"/>
    </source>
</evidence>
<dbReference type="Proteomes" id="UP000199501">
    <property type="component" value="Unassembled WGS sequence"/>
</dbReference>
<dbReference type="SUPFAM" id="SSF56112">
    <property type="entry name" value="Protein kinase-like (PK-like)"/>
    <property type="match status" value="1"/>
</dbReference>
<dbReference type="EMBL" id="FMZZ01000001">
    <property type="protein sequence ID" value="SDC30950.1"/>
    <property type="molecule type" value="Genomic_DNA"/>
</dbReference>
<keyword evidence="4 7" id="KW-0547">Nucleotide-binding</keyword>
<dbReference type="RefSeq" id="WP_091448379.1">
    <property type="nucleotide sequence ID" value="NZ_FMZZ01000001.1"/>
</dbReference>
<dbReference type="InterPro" id="IPR017441">
    <property type="entry name" value="Protein_kinase_ATP_BS"/>
</dbReference>
<sequence>MSQEQGSPVANGPRVVAGRYAILHELGRGGMGVVWLAEDRMIGRHVAIKELHLPDGVPASERAVFEERVLREARTAGRLNDPAVVTVYDVVQEPGPAGGPVTYIVMELIQAPTLSDVVRERGPLPQDQVAKLAEQLLSALEAAHQAGIVHRDVKPSNIMLAANGRAKLTDFGIAQSLDDPRLTTSGILIGSPTYMAPERIRGEEASAGSDLWALGAVLFFAIEGYSPFERTTTAATMHAILNEVPYLTRAQGALASAITGLMINSPQARLTAGQVRGLLSHVQAGPPTGPTMLNGGTAYFPHQHPTQVVPQRPPVRKGVNKAVALTLAAVLAVAAGLGGFFLHKGITTPAAGSEPVPIQTFTYGAGGDLREFGIPDGYCGQGRLQRDASFDSYADCRKPFDFQVYGYLNPMNSSAEWAYLSKELKALGQTYCSWLFSTDRVKPDGKDSLTFAVVLPAKETWEADSSNDGKQTVVCVLMAKDGSQLTGDQVEPAS</sequence>
<dbReference type="AlphaFoldDB" id="A0A1G6KIU8"/>
<dbReference type="OrthoDB" id="3679634at2"/>